<dbReference type="RefSeq" id="WP_008824454.1">
    <property type="nucleotide sequence ID" value="NZ_AFNU02000015.1"/>
</dbReference>
<gene>
    <name evidence="8" type="ORF">HLPCO_002801</name>
</gene>
<sequence>METKTASQVTLDQKQISDLLSNKSISFESLNININQNNDGLQKKPKEENHLKPDENDTKPSEEKTPKKEILKIPAKSRYLAAFLACTLGRFGIHKFYLKKPAQGVIYLFLSTTHISFTLGLLEGMIYLLTDKETWMKQVGYIEK</sequence>
<name>U2E8C0_9MOLU</name>
<dbReference type="AlphaFoldDB" id="U2E8C0"/>
<keyword evidence="3 6" id="KW-1133">Transmembrane helix</keyword>
<dbReference type="GO" id="GO:0016020">
    <property type="term" value="C:membrane"/>
    <property type="evidence" value="ECO:0007669"/>
    <property type="project" value="UniProtKB-SubCell"/>
</dbReference>
<dbReference type="OrthoDB" id="9816361at2"/>
<feature type="transmembrane region" description="Helical" evidence="6">
    <location>
        <begin position="104"/>
        <end position="129"/>
    </location>
</feature>
<comment type="caution">
    <text evidence="8">The sequence shown here is derived from an EMBL/GenBank/DDBJ whole genome shotgun (WGS) entry which is preliminary data.</text>
</comment>
<organism evidence="8 9">
    <name type="scientific">Haloplasma contractile SSD-17B</name>
    <dbReference type="NCBI Taxonomy" id="1033810"/>
    <lineage>
        <taxon>Bacteria</taxon>
        <taxon>Bacillati</taxon>
        <taxon>Mycoplasmatota</taxon>
        <taxon>Mollicutes</taxon>
        <taxon>Haloplasmatales</taxon>
        <taxon>Haloplasmataceae</taxon>
        <taxon>Haloplasma</taxon>
    </lineage>
</organism>
<protein>
    <submittedName>
        <fullName evidence="8">TM2 domain protein</fullName>
    </submittedName>
</protein>
<dbReference type="STRING" id="1033810.HLPCO_002801"/>
<evidence type="ECO:0000259" key="7">
    <source>
        <dbReference type="Pfam" id="PF05154"/>
    </source>
</evidence>
<keyword evidence="4 6" id="KW-0472">Membrane</keyword>
<feature type="compositionally biased region" description="Basic and acidic residues" evidence="5">
    <location>
        <begin position="41"/>
        <end position="68"/>
    </location>
</feature>
<evidence type="ECO:0000313" key="9">
    <source>
        <dbReference type="Proteomes" id="UP000005707"/>
    </source>
</evidence>
<evidence type="ECO:0000256" key="6">
    <source>
        <dbReference type="SAM" id="Phobius"/>
    </source>
</evidence>
<reference evidence="8 9" key="1">
    <citation type="journal article" date="2011" name="J. Bacteriol.">
        <title>Genome sequence of Haloplasma contractile, an unusual contractile bacterium from a deep-sea anoxic brine lake.</title>
        <authorList>
            <person name="Antunes A."/>
            <person name="Alam I."/>
            <person name="El Dorry H."/>
            <person name="Siam R."/>
            <person name="Robertson A."/>
            <person name="Bajic V.B."/>
            <person name="Stingl U."/>
        </authorList>
    </citation>
    <scope>NUCLEOTIDE SEQUENCE [LARGE SCALE GENOMIC DNA]</scope>
    <source>
        <strain evidence="8 9">SSD-17B</strain>
    </source>
</reference>
<evidence type="ECO:0000313" key="8">
    <source>
        <dbReference type="EMBL" id="ERJ11136.1"/>
    </source>
</evidence>
<evidence type="ECO:0000256" key="4">
    <source>
        <dbReference type="ARBA" id="ARBA00023136"/>
    </source>
</evidence>
<evidence type="ECO:0000256" key="5">
    <source>
        <dbReference type="SAM" id="MobiDB-lite"/>
    </source>
</evidence>
<keyword evidence="9" id="KW-1185">Reference proteome</keyword>
<dbReference type="EMBL" id="AFNU02000015">
    <property type="protein sequence ID" value="ERJ11136.1"/>
    <property type="molecule type" value="Genomic_DNA"/>
</dbReference>
<dbReference type="InParanoid" id="U2E8C0"/>
<evidence type="ECO:0000256" key="1">
    <source>
        <dbReference type="ARBA" id="ARBA00004141"/>
    </source>
</evidence>
<evidence type="ECO:0000256" key="3">
    <source>
        <dbReference type="ARBA" id="ARBA00022989"/>
    </source>
</evidence>
<reference evidence="8 9" key="2">
    <citation type="journal article" date="2013" name="PLoS ONE">
        <title>INDIGO - INtegrated Data Warehouse of MIcrobial GenOmes with Examples from the Red Sea Extremophiles.</title>
        <authorList>
            <person name="Alam I."/>
            <person name="Antunes A."/>
            <person name="Kamau A.A."/>
            <person name="Ba Alawi W."/>
            <person name="Kalkatawi M."/>
            <person name="Stingl U."/>
            <person name="Bajic V.B."/>
        </authorList>
    </citation>
    <scope>NUCLEOTIDE SEQUENCE [LARGE SCALE GENOMIC DNA]</scope>
    <source>
        <strain evidence="8 9">SSD-17B</strain>
    </source>
</reference>
<dbReference type="Pfam" id="PF05154">
    <property type="entry name" value="TM2"/>
    <property type="match status" value="1"/>
</dbReference>
<dbReference type="InterPro" id="IPR007829">
    <property type="entry name" value="TM2"/>
</dbReference>
<keyword evidence="2 6" id="KW-0812">Transmembrane</keyword>
<accession>U2E8C0</accession>
<feature type="region of interest" description="Disordered" evidence="5">
    <location>
        <begin position="36"/>
        <end position="68"/>
    </location>
</feature>
<comment type="subcellular location">
    <subcellularLocation>
        <location evidence="1">Membrane</location>
        <topology evidence="1">Multi-pass membrane protein</topology>
    </subcellularLocation>
</comment>
<feature type="domain" description="TM2" evidence="7">
    <location>
        <begin position="75"/>
        <end position="122"/>
    </location>
</feature>
<evidence type="ECO:0000256" key="2">
    <source>
        <dbReference type="ARBA" id="ARBA00022692"/>
    </source>
</evidence>
<dbReference type="Proteomes" id="UP000005707">
    <property type="component" value="Unassembled WGS sequence"/>
</dbReference>
<proteinExistence type="predicted"/>